<evidence type="ECO:0000256" key="2">
    <source>
        <dbReference type="ARBA" id="ARBA00004611"/>
    </source>
</evidence>
<keyword evidence="6 12" id="KW-0175">Coiled coil</keyword>
<evidence type="ECO:0000256" key="1">
    <source>
        <dbReference type="ARBA" id="ARBA00003029"/>
    </source>
</evidence>
<reference evidence="14" key="1">
    <citation type="submission" date="2021-02" db="EMBL/GenBank/DDBJ databases">
        <authorList>
            <person name="Dougan E. K."/>
            <person name="Rhodes N."/>
            <person name="Thang M."/>
            <person name="Chan C."/>
        </authorList>
    </citation>
    <scope>NUCLEOTIDE SEQUENCE</scope>
</reference>
<comment type="similarity">
    <text evidence="10">Belongs to the DRC12 family.</text>
</comment>
<comment type="subcellular location">
    <subcellularLocation>
        <location evidence="2">Cytoplasm</location>
        <location evidence="2">Cytoskeleton</location>
        <location evidence="2">Flagellum axoneme</location>
    </subcellularLocation>
</comment>
<organism evidence="14 15">
    <name type="scientific">Symbiodinium pilosum</name>
    <name type="common">Dinoflagellate</name>
    <dbReference type="NCBI Taxonomy" id="2952"/>
    <lineage>
        <taxon>Eukaryota</taxon>
        <taxon>Sar</taxon>
        <taxon>Alveolata</taxon>
        <taxon>Dinophyceae</taxon>
        <taxon>Suessiales</taxon>
        <taxon>Symbiodiniaceae</taxon>
        <taxon>Symbiodinium</taxon>
    </lineage>
</organism>
<keyword evidence="5" id="KW-0282">Flagellum</keyword>
<dbReference type="Proteomes" id="UP000649617">
    <property type="component" value="Unassembled WGS sequence"/>
</dbReference>
<evidence type="ECO:0000256" key="8">
    <source>
        <dbReference type="ARBA" id="ARBA00023212"/>
    </source>
</evidence>
<keyword evidence="8" id="KW-0206">Cytoskeleton</keyword>
<keyword evidence="9" id="KW-0966">Cell projection</keyword>
<sequence>VEQMEEDFKQEQNTTYAVTADMARQYKALQEELIYKINSLEIQLTEQKEELDITNHELKELTRDKDDEIENKDQQIKHLNERMNEMSGEFANMLHETLDLMKHHINDKLSDAALGDADASRPDFTQRLQDFSNKAYHAVAISSKGAGDGAGKANLPIAAGQDSG</sequence>
<evidence type="ECO:0000256" key="11">
    <source>
        <dbReference type="ARBA" id="ARBA00044800"/>
    </source>
</evidence>
<protein>
    <recommendedName>
        <fullName evidence="11">Dynein regulatory complex protein 12</fullName>
    </recommendedName>
</protein>
<evidence type="ECO:0000313" key="15">
    <source>
        <dbReference type="Proteomes" id="UP000649617"/>
    </source>
</evidence>
<evidence type="ECO:0000256" key="13">
    <source>
        <dbReference type="SAM" id="MobiDB-lite"/>
    </source>
</evidence>
<gene>
    <name evidence="14" type="ORF">SPIL2461_LOCUS7732</name>
</gene>
<evidence type="ECO:0000256" key="6">
    <source>
        <dbReference type="ARBA" id="ARBA00023054"/>
    </source>
</evidence>
<feature type="coiled-coil region" evidence="12">
    <location>
        <begin position="30"/>
        <end position="96"/>
    </location>
</feature>
<evidence type="ECO:0000256" key="10">
    <source>
        <dbReference type="ARBA" id="ARBA00044754"/>
    </source>
</evidence>
<feature type="region of interest" description="Disordered" evidence="13">
    <location>
        <begin position="144"/>
        <end position="164"/>
    </location>
</feature>
<comment type="function">
    <text evidence="1">Component of the nexin-dynein regulatory complex (N-DRC), a key regulator of ciliary/flagellar motility which maintains the alignment and integrity of the distal axoneme and regulates microtubule sliding in motile axonemes.</text>
</comment>
<evidence type="ECO:0000256" key="3">
    <source>
        <dbReference type="ARBA" id="ARBA00011248"/>
    </source>
</evidence>
<dbReference type="PANTHER" id="PTHR28656:SF1">
    <property type="entry name" value="COILED-COIL DOMAIN-CONTAINING PROTEIN 153"/>
    <property type="match status" value="1"/>
</dbReference>
<evidence type="ECO:0000256" key="12">
    <source>
        <dbReference type="SAM" id="Coils"/>
    </source>
</evidence>
<proteinExistence type="inferred from homology"/>
<keyword evidence="4" id="KW-0963">Cytoplasm</keyword>
<feature type="non-terminal residue" evidence="14">
    <location>
        <position position="1"/>
    </location>
</feature>
<dbReference type="OrthoDB" id="10264405at2759"/>
<evidence type="ECO:0000313" key="14">
    <source>
        <dbReference type="EMBL" id="CAE7332082.1"/>
    </source>
</evidence>
<dbReference type="EMBL" id="CAJNIZ010012237">
    <property type="protein sequence ID" value="CAE7332082.1"/>
    <property type="molecule type" value="Genomic_DNA"/>
</dbReference>
<comment type="subunit">
    <text evidence="3">Component of the nexin-dynein regulatory complex (N-DRC).</text>
</comment>
<keyword evidence="7" id="KW-0969">Cilium</keyword>
<evidence type="ECO:0000256" key="5">
    <source>
        <dbReference type="ARBA" id="ARBA00022846"/>
    </source>
</evidence>
<evidence type="ECO:0000256" key="7">
    <source>
        <dbReference type="ARBA" id="ARBA00023069"/>
    </source>
</evidence>
<evidence type="ECO:0000256" key="4">
    <source>
        <dbReference type="ARBA" id="ARBA00022490"/>
    </source>
</evidence>
<keyword evidence="15" id="KW-1185">Reference proteome</keyword>
<dbReference type="InterPro" id="IPR033585">
    <property type="entry name" value="DRC12-like"/>
</dbReference>
<name>A0A812NXG4_SYMPI</name>
<evidence type="ECO:0000256" key="9">
    <source>
        <dbReference type="ARBA" id="ARBA00023273"/>
    </source>
</evidence>
<dbReference type="AlphaFoldDB" id="A0A812NXG4"/>
<accession>A0A812NXG4</accession>
<comment type="caution">
    <text evidence="14">The sequence shown here is derived from an EMBL/GenBank/DDBJ whole genome shotgun (WGS) entry which is preliminary data.</text>
</comment>
<dbReference type="PANTHER" id="PTHR28656">
    <property type="entry name" value="COILED-COIL DOMAIN-CONTAINING PROTEIN 153"/>
    <property type="match status" value="1"/>
</dbReference>